<proteinExistence type="predicted"/>
<gene>
    <name evidence="2" type="ORF">CBRE1094_LOCUS5882</name>
</gene>
<dbReference type="AlphaFoldDB" id="A0A7S2C3C0"/>
<evidence type="ECO:0000313" key="2">
    <source>
        <dbReference type="EMBL" id="CAD9413882.1"/>
    </source>
</evidence>
<organism evidence="2">
    <name type="scientific">Haptolina brevifila</name>
    <dbReference type="NCBI Taxonomy" id="156173"/>
    <lineage>
        <taxon>Eukaryota</taxon>
        <taxon>Haptista</taxon>
        <taxon>Haptophyta</taxon>
        <taxon>Prymnesiophyceae</taxon>
        <taxon>Prymnesiales</taxon>
        <taxon>Prymnesiaceae</taxon>
        <taxon>Haptolina</taxon>
    </lineage>
</organism>
<dbReference type="EMBL" id="HBGU01010666">
    <property type="protein sequence ID" value="CAD9413882.1"/>
    <property type="molecule type" value="Transcribed_RNA"/>
</dbReference>
<reference evidence="2" key="1">
    <citation type="submission" date="2021-01" db="EMBL/GenBank/DDBJ databases">
        <authorList>
            <person name="Corre E."/>
            <person name="Pelletier E."/>
            <person name="Niang G."/>
            <person name="Scheremetjew M."/>
            <person name="Finn R."/>
            <person name="Kale V."/>
            <person name="Holt S."/>
            <person name="Cochrane G."/>
            <person name="Meng A."/>
            <person name="Brown T."/>
            <person name="Cohen L."/>
        </authorList>
    </citation>
    <scope>NUCLEOTIDE SEQUENCE</scope>
    <source>
        <strain evidence="2">UTEX LB 985</strain>
    </source>
</reference>
<accession>A0A7S2C3C0</accession>
<evidence type="ECO:0000256" key="1">
    <source>
        <dbReference type="SAM" id="MobiDB-lite"/>
    </source>
</evidence>
<feature type="region of interest" description="Disordered" evidence="1">
    <location>
        <begin position="1"/>
        <end position="42"/>
    </location>
</feature>
<sequence>MLPPPPPPSLLPLPPPPPPPPPPASPTPPPPPLSPPPPPALRVPILHRRHHLLHGRHWGGSSAKSAENICAFAKGAHGSRLPNCFESFARAIPSSLACIQPVHLVHQLEER</sequence>
<protein>
    <submittedName>
        <fullName evidence="2">Uncharacterized protein</fullName>
    </submittedName>
</protein>
<name>A0A7S2C3C0_9EUKA</name>
<feature type="compositionally biased region" description="Pro residues" evidence="1">
    <location>
        <begin position="1"/>
        <end position="41"/>
    </location>
</feature>